<gene>
    <name evidence="3" type="primary">LOC115885269</name>
</gene>
<evidence type="ECO:0000313" key="3">
    <source>
        <dbReference type="RefSeq" id="XP_030759979.1"/>
    </source>
</evidence>
<dbReference type="RefSeq" id="XP_030759979.1">
    <property type="nucleotide sequence ID" value="XM_030904119.1"/>
</dbReference>
<protein>
    <submittedName>
        <fullName evidence="3">Uncharacterized protein LOC115885269</fullName>
    </submittedName>
</protein>
<dbReference type="InParanoid" id="A0A6J2Y9V3"/>
<dbReference type="KEGG" id="soy:115885269"/>
<sequence>MLRASLAKKVFQSDPELVVSESSLINPEINPLFEFDGDNSNIEYIYEGTNADIAIIQDEPTNKETLKETAKEAQSNIEGPTRIRKNRQAQKNLKKTTLQYLEEKKNDKLKVRMRELENEEKRQKIESQKLELERERLAFEKEKFLMEKEERQSLMGLLKTQQVFINNMLQKQFLNVL</sequence>
<evidence type="ECO:0000313" key="2">
    <source>
        <dbReference type="Proteomes" id="UP000504635"/>
    </source>
</evidence>
<proteinExistence type="predicted"/>
<accession>A0A6J2Y9V3</accession>
<reference evidence="3" key="1">
    <citation type="submission" date="2025-08" db="UniProtKB">
        <authorList>
            <consortium name="RefSeq"/>
        </authorList>
    </citation>
    <scope>IDENTIFICATION</scope>
    <source>
        <tissue evidence="3">Gonads</tissue>
    </source>
</reference>
<dbReference type="Proteomes" id="UP000504635">
    <property type="component" value="Unplaced"/>
</dbReference>
<dbReference type="AlphaFoldDB" id="A0A6J2Y9V3"/>
<organism evidence="2 3">
    <name type="scientific">Sitophilus oryzae</name>
    <name type="common">Rice weevil</name>
    <name type="synonym">Curculio oryzae</name>
    <dbReference type="NCBI Taxonomy" id="7048"/>
    <lineage>
        <taxon>Eukaryota</taxon>
        <taxon>Metazoa</taxon>
        <taxon>Ecdysozoa</taxon>
        <taxon>Arthropoda</taxon>
        <taxon>Hexapoda</taxon>
        <taxon>Insecta</taxon>
        <taxon>Pterygota</taxon>
        <taxon>Neoptera</taxon>
        <taxon>Endopterygota</taxon>
        <taxon>Coleoptera</taxon>
        <taxon>Polyphaga</taxon>
        <taxon>Cucujiformia</taxon>
        <taxon>Curculionidae</taxon>
        <taxon>Dryophthorinae</taxon>
        <taxon>Sitophilus</taxon>
    </lineage>
</organism>
<feature type="coiled-coil region" evidence="1">
    <location>
        <begin position="86"/>
        <end position="142"/>
    </location>
</feature>
<name>A0A6J2Y9V3_SITOR</name>
<dbReference type="GeneID" id="115885269"/>
<keyword evidence="1" id="KW-0175">Coiled coil</keyword>
<evidence type="ECO:0000256" key="1">
    <source>
        <dbReference type="SAM" id="Coils"/>
    </source>
</evidence>
<keyword evidence="2" id="KW-1185">Reference proteome</keyword>